<dbReference type="OrthoDB" id="6493910at2759"/>
<proteinExistence type="predicted"/>
<reference evidence="2" key="1">
    <citation type="submission" date="2025-08" db="UniProtKB">
        <authorList>
            <consortium name="RefSeq"/>
        </authorList>
    </citation>
    <scope>IDENTIFICATION</scope>
    <source>
        <tissue evidence="2">Thorax and Abdomen</tissue>
    </source>
</reference>
<sequence>MSTSLVRKSLDILGCDDDYVKRGRKKRAKKSEGVLDLIPANQRIHNNKKGKKEQNICPSRSKKIGIKEAKLRLSTKIDETDKNIERLLLLSGNRIDPETSEKLLKRALKRRYVLKETEPAESEQTAFTEEDFKQFEKEYQVA</sequence>
<organism evidence="2">
    <name type="scientific">Neodiprion lecontei</name>
    <name type="common">Redheaded pine sawfly</name>
    <dbReference type="NCBI Taxonomy" id="441921"/>
    <lineage>
        <taxon>Eukaryota</taxon>
        <taxon>Metazoa</taxon>
        <taxon>Ecdysozoa</taxon>
        <taxon>Arthropoda</taxon>
        <taxon>Hexapoda</taxon>
        <taxon>Insecta</taxon>
        <taxon>Pterygota</taxon>
        <taxon>Neoptera</taxon>
        <taxon>Endopterygota</taxon>
        <taxon>Hymenoptera</taxon>
        <taxon>Tenthredinoidea</taxon>
        <taxon>Diprionidae</taxon>
        <taxon>Diprioninae</taxon>
        <taxon>Neodiprion</taxon>
    </lineage>
</organism>
<gene>
    <name evidence="2" type="primary">LOC107221858</name>
</gene>
<keyword evidence="1" id="KW-1185">Reference proteome</keyword>
<name>A0A6J0BPL2_NEOLC</name>
<accession>A0A6J0BPL2</accession>
<evidence type="ECO:0000313" key="2">
    <source>
        <dbReference type="RefSeq" id="XP_015516500.1"/>
    </source>
</evidence>
<evidence type="ECO:0000313" key="1">
    <source>
        <dbReference type="Proteomes" id="UP000829291"/>
    </source>
</evidence>
<dbReference type="InParanoid" id="A0A6J0BPL2"/>
<dbReference type="KEGG" id="nlo:107221858"/>
<dbReference type="AlphaFoldDB" id="A0A6J0BPL2"/>
<dbReference type="PRINTS" id="PR02029">
    <property type="entry name" value="ACTREGSIRT1"/>
</dbReference>
<dbReference type="RefSeq" id="XP_015516500.1">
    <property type="nucleotide sequence ID" value="XM_015661014.2"/>
</dbReference>
<dbReference type="InterPro" id="IPR023262">
    <property type="entry name" value="AROS"/>
</dbReference>
<dbReference type="Proteomes" id="UP000829291">
    <property type="component" value="Chromosome 3"/>
</dbReference>
<dbReference type="Pfam" id="PF15684">
    <property type="entry name" value="AROS"/>
    <property type="match status" value="1"/>
</dbReference>
<protein>
    <submittedName>
        <fullName evidence="2">Active regulator of SIRT1</fullName>
    </submittedName>
</protein>
<dbReference type="GeneID" id="107221858"/>